<proteinExistence type="predicted"/>
<accession>A0A3N4IT60</accession>
<keyword evidence="2" id="KW-1185">Reference proteome</keyword>
<evidence type="ECO:0000313" key="1">
    <source>
        <dbReference type="EMBL" id="RPA88547.1"/>
    </source>
</evidence>
<dbReference type="OrthoDB" id="5428969at2759"/>
<dbReference type="Proteomes" id="UP000276215">
    <property type="component" value="Unassembled WGS sequence"/>
</dbReference>
<name>A0A3N4IT60_9PEZI</name>
<organism evidence="1 2">
    <name type="scientific">Choiromyces venosus 120613-1</name>
    <dbReference type="NCBI Taxonomy" id="1336337"/>
    <lineage>
        <taxon>Eukaryota</taxon>
        <taxon>Fungi</taxon>
        <taxon>Dikarya</taxon>
        <taxon>Ascomycota</taxon>
        <taxon>Pezizomycotina</taxon>
        <taxon>Pezizomycetes</taxon>
        <taxon>Pezizales</taxon>
        <taxon>Tuberaceae</taxon>
        <taxon>Choiromyces</taxon>
    </lineage>
</organism>
<evidence type="ECO:0000313" key="2">
    <source>
        <dbReference type="Proteomes" id="UP000276215"/>
    </source>
</evidence>
<gene>
    <name evidence="1" type="ORF">L873DRAFT_1915253</name>
</gene>
<dbReference type="EMBL" id="ML120830">
    <property type="protein sequence ID" value="RPA88547.1"/>
    <property type="molecule type" value="Genomic_DNA"/>
</dbReference>
<protein>
    <submittedName>
        <fullName evidence="1">Uncharacterized protein</fullName>
    </submittedName>
</protein>
<reference evidence="1 2" key="1">
    <citation type="journal article" date="2018" name="Nat. Ecol. Evol.">
        <title>Pezizomycetes genomes reveal the molecular basis of ectomycorrhizal truffle lifestyle.</title>
        <authorList>
            <person name="Murat C."/>
            <person name="Payen T."/>
            <person name="Noel B."/>
            <person name="Kuo A."/>
            <person name="Morin E."/>
            <person name="Chen J."/>
            <person name="Kohler A."/>
            <person name="Krizsan K."/>
            <person name="Balestrini R."/>
            <person name="Da Silva C."/>
            <person name="Montanini B."/>
            <person name="Hainaut M."/>
            <person name="Levati E."/>
            <person name="Barry K.W."/>
            <person name="Belfiori B."/>
            <person name="Cichocki N."/>
            <person name="Clum A."/>
            <person name="Dockter R.B."/>
            <person name="Fauchery L."/>
            <person name="Guy J."/>
            <person name="Iotti M."/>
            <person name="Le Tacon F."/>
            <person name="Lindquist E.A."/>
            <person name="Lipzen A."/>
            <person name="Malagnac F."/>
            <person name="Mello A."/>
            <person name="Molinier V."/>
            <person name="Miyauchi S."/>
            <person name="Poulain J."/>
            <person name="Riccioni C."/>
            <person name="Rubini A."/>
            <person name="Sitrit Y."/>
            <person name="Splivallo R."/>
            <person name="Traeger S."/>
            <person name="Wang M."/>
            <person name="Zifcakova L."/>
            <person name="Wipf D."/>
            <person name="Zambonelli A."/>
            <person name="Paolocci F."/>
            <person name="Nowrousian M."/>
            <person name="Ottonello S."/>
            <person name="Baldrian P."/>
            <person name="Spatafora J.W."/>
            <person name="Henrissat B."/>
            <person name="Nagy L.G."/>
            <person name="Aury J.M."/>
            <person name="Wincker P."/>
            <person name="Grigoriev I.V."/>
            <person name="Bonfante P."/>
            <person name="Martin F.M."/>
        </authorList>
    </citation>
    <scope>NUCLEOTIDE SEQUENCE [LARGE SCALE GENOMIC DNA]</scope>
    <source>
        <strain evidence="1 2">120613-1</strain>
    </source>
</reference>
<dbReference type="AlphaFoldDB" id="A0A3N4IT60"/>
<sequence length="120" mass="13443">MDKLLIENPDLFKNYAMQDSLITLIHGLFMNDFNFRLGSPTLPNTLGSISSLYINKKWANDGYKGYQVHPNYPLGDAQKSCTPRGITSLGFTGEVLNFFVGAFRGGRNESFAYGIDNHTR</sequence>